<organism evidence="2 3">
    <name type="scientific">Dokdonia ponticola</name>
    <dbReference type="NCBI Taxonomy" id="2041041"/>
    <lineage>
        <taxon>Bacteria</taxon>
        <taxon>Pseudomonadati</taxon>
        <taxon>Bacteroidota</taxon>
        <taxon>Flavobacteriia</taxon>
        <taxon>Flavobacteriales</taxon>
        <taxon>Flavobacteriaceae</taxon>
        <taxon>Dokdonia</taxon>
    </lineage>
</organism>
<evidence type="ECO:0000313" key="2">
    <source>
        <dbReference type="EMBL" id="MFC4635875.1"/>
    </source>
</evidence>
<feature type="transmembrane region" description="Helical" evidence="1">
    <location>
        <begin position="63"/>
        <end position="84"/>
    </location>
</feature>
<name>A0ABV9I2F4_9FLAO</name>
<evidence type="ECO:0000313" key="3">
    <source>
        <dbReference type="Proteomes" id="UP001596043"/>
    </source>
</evidence>
<dbReference type="EMBL" id="JBHSFV010000013">
    <property type="protein sequence ID" value="MFC4635875.1"/>
    <property type="molecule type" value="Genomic_DNA"/>
</dbReference>
<gene>
    <name evidence="2" type="ORF">ACFO3O_18335</name>
</gene>
<keyword evidence="1" id="KW-1133">Transmembrane helix</keyword>
<proteinExistence type="predicted"/>
<keyword evidence="1" id="KW-0472">Membrane</keyword>
<evidence type="ECO:0000256" key="1">
    <source>
        <dbReference type="SAM" id="Phobius"/>
    </source>
</evidence>
<feature type="transmembrane region" description="Helical" evidence="1">
    <location>
        <begin position="26"/>
        <end position="51"/>
    </location>
</feature>
<keyword evidence="1" id="KW-0812">Transmembrane</keyword>
<dbReference type="RefSeq" id="WP_379981526.1">
    <property type="nucleotide sequence ID" value="NZ_JBHSFV010000013.1"/>
</dbReference>
<comment type="caution">
    <text evidence="2">The sequence shown here is derived from an EMBL/GenBank/DDBJ whole genome shotgun (WGS) entry which is preliminary data.</text>
</comment>
<protein>
    <submittedName>
        <fullName evidence="2">Uncharacterized protein</fullName>
    </submittedName>
</protein>
<keyword evidence="3" id="KW-1185">Reference proteome</keyword>
<sequence>MEKILKYTRAIPLALLYLYYRFLKDAVIASILKLGTLLLVLLISLNIFIYVKYHTPTNRTTRIMSYVLGFLIIGIITIFFIHLFKNWENSSFT</sequence>
<accession>A0ABV9I2F4</accession>
<dbReference type="Proteomes" id="UP001596043">
    <property type="component" value="Unassembled WGS sequence"/>
</dbReference>
<reference evidence="3" key="1">
    <citation type="journal article" date="2019" name="Int. J. Syst. Evol. Microbiol.">
        <title>The Global Catalogue of Microorganisms (GCM) 10K type strain sequencing project: providing services to taxonomists for standard genome sequencing and annotation.</title>
        <authorList>
            <consortium name="The Broad Institute Genomics Platform"/>
            <consortium name="The Broad Institute Genome Sequencing Center for Infectious Disease"/>
            <person name="Wu L."/>
            <person name="Ma J."/>
        </authorList>
    </citation>
    <scope>NUCLEOTIDE SEQUENCE [LARGE SCALE GENOMIC DNA]</scope>
    <source>
        <strain evidence="3">YJ-61-S</strain>
    </source>
</reference>